<evidence type="ECO:0000259" key="1">
    <source>
        <dbReference type="Pfam" id="PF09239"/>
    </source>
</evidence>
<dbReference type="InterPro" id="IPR014721">
    <property type="entry name" value="Ribsml_uS5_D2-typ_fold_subgr"/>
</dbReference>
<dbReference type="PANTHER" id="PTHR48444">
    <property type="entry name" value="DNA TOPOISOMERASE 6 SUBUNIT B"/>
    <property type="match status" value="1"/>
</dbReference>
<proteinExistence type="predicted"/>
<protein>
    <recommendedName>
        <fullName evidence="1">DNA topoisomerase VI subunit B transducer domain-containing protein</fullName>
    </recommendedName>
</protein>
<feature type="domain" description="DNA topoisomerase VI subunit B transducer" evidence="1">
    <location>
        <begin position="63"/>
        <end position="136"/>
    </location>
</feature>
<dbReference type="PANTHER" id="PTHR48444:SF1">
    <property type="entry name" value="DNA TOPOISOMERASE 6 SUBUNIT B"/>
    <property type="match status" value="1"/>
</dbReference>
<dbReference type="GO" id="GO:0003918">
    <property type="term" value="F:DNA topoisomerase type II (double strand cut, ATP-hydrolyzing) activity"/>
    <property type="evidence" value="ECO:0007669"/>
    <property type="project" value="InterPro"/>
</dbReference>
<comment type="caution">
    <text evidence="2">The sequence shown here is derived from an EMBL/GenBank/DDBJ whole genome shotgun (WGS) entry which is preliminary data.</text>
</comment>
<reference evidence="2 3" key="1">
    <citation type="submission" date="2024-01" db="EMBL/GenBank/DDBJ databases">
        <title>The genomes of 5 underutilized Papilionoideae crops provide insights into root nodulation and disease resistance.</title>
        <authorList>
            <person name="Yuan L."/>
        </authorList>
    </citation>
    <scope>NUCLEOTIDE SEQUENCE [LARGE SCALE GENOMIC DNA]</scope>
    <source>
        <strain evidence="2">LY-2023</strain>
        <tissue evidence="2">Leaf</tissue>
    </source>
</reference>
<dbReference type="Gene3D" id="3.30.565.10">
    <property type="entry name" value="Histidine kinase-like ATPase, C-terminal domain"/>
    <property type="match status" value="1"/>
</dbReference>
<dbReference type="InterPro" id="IPR020568">
    <property type="entry name" value="Ribosomal_Su5_D2-typ_SF"/>
</dbReference>
<organism evidence="2 3">
    <name type="scientific">Clitoria ternatea</name>
    <name type="common">Butterfly pea</name>
    <dbReference type="NCBI Taxonomy" id="43366"/>
    <lineage>
        <taxon>Eukaryota</taxon>
        <taxon>Viridiplantae</taxon>
        <taxon>Streptophyta</taxon>
        <taxon>Embryophyta</taxon>
        <taxon>Tracheophyta</taxon>
        <taxon>Spermatophyta</taxon>
        <taxon>Magnoliopsida</taxon>
        <taxon>eudicotyledons</taxon>
        <taxon>Gunneridae</taxon>
        <taxon>Pentapetalae</taxon>
        <taxon>rosids</taxon>
        <taxon>fabids</taxon>
        <taxon>Fabales</taxon>
        <taxon>Fabaceae</taxon>
        <taxon>Papilionoideae</taxon>
        <taxon>50 kb inversion clade</taxon>
        <taxon>NPAAA clade</taxon>
        <taxon>indigoferoid/millettioid clade</taxon>
        <taxon>Phaseoleae</taxon>
        <taxon>Clitoria</taxon>
    </lineage>
</organism>
<dbReference type="GO" id="GO:0003677">
    <property type="term" value="F:DNA binding"/>
    <property type="evidence" value="ECO:0007669"/>
    <property type="project" value="InterPro"/>
</dbReference>
<name>A0AAN9KIF8_CLITE</name>
<sequence>MSSLVSVVPDCLKELVENSLDSAESISELPVVEITIEEIGKSKFNSMIGSVLMLHCMMILKLTRLVSYKINQIQDKIGVFVSIVSTKIPFKGTGKEYIRDDITEIASAVKYAIQQCCVQLKSKIVKKMLTREQQERKRNLIYNILKNTQLHASKKSRYGDDDEELLHKVSENLITKETLSEKLAKHVEQALIWSR</sequence>
<evidence type="ECO:0000313" key="3">
    <source>
        <dbReference type="Proteomes" id="UP001359559"/>
    </source>
</evidence>
<dbReference type="AlphaFoldDB" id="A0AAN9KIF8"/>
<dbReference type="GO" id="GO:0006265">
    <property type="term" value="P:DNA topological change"/>
    <property type="evidence" value="ECO:0007669"/>
    <property type="project" value="InterPro"/>
</dbReference>
<dbReference type="EMBL" id="JAYKXN010000001">
    <property type="protein sequence ID" value="KAK7317506.1"/>
    <property type="molecule type" value="Genomic_DNA"/>
</dbReference>
<dbReference type="SUPFAM" id="SSF54211">
    <property type="entry name" value="Ribosomal protein S5 domain 2-like"/>
    <property type="match status" value="1"/>
</dbReference>
<dbReference type="InterPro" id="IPR036890">
    <property type="entry name" value="HATPase_C_sf"/>
</dbReference>
<keyword evidence="3" id="KW-1185">Reference proteome</keyword>
<evidence type="ECO:0000313" key="2">
    <source>
        <dbReference type="EMBL" id="KAK7317506.1"/>
    </source>
</evidence>
<dbReference type="InterPro" id="IPR015320">
    <property type="entry name" value="TopoVI_B_transducer"/>
</dbReference>
<dbReference type="Proteomes" id="UP001359559">
    <property type="component" value="Unassembled WGS sequence"/>
</dbReference>
<accession>A0AAN9KIF8</accession>
<dbReference type="Pfam" id="PF09239">
    <property type="entry name" value="Topo-VIb_trans"/>
    <property type="match status" value="1"/>
</dbReference>
<gene>
    <name evidence="2" type="ORF">RJT34_01803</name>
</gene>
<dbReference type="Gene3D" id="3.30.230.10">
    <property type="match status" value="1"/>
</dbReference>